<dbReference type="GO" id="GO:0005975">
    <property type="term" value="P:carbohydrate metabolic process"/>
    <property type="evidence" value="ECO:0007669"/>
    <property type="project" value="InterPro"/>
</dbReference>
<dbReference type="Proteomes" id="UP000255509">
    <property type="component" value="Unassembled WGS sequence"/>
</dbReference>
<dbReference type="Gene3D" id="3.20.20.370">
    <property type="entry name" value="Glycoside hydrolase/deacetylase"/>
    <property type="match status" value="1"/>
</dbReference>
<dbReference type="AlphaFoldDB" id="A0A379W2W0"/>
<dbReference type="SUPFAM" id="SSF88713">
    <property type="entry name" value="Glycoside hydrolase/deacetylase"/>
    <property type="match status" value="1"/>
</dbReference>
<sequence>MARDLVPYHPQRWQVNWETGNIAGPASAILEIPVSWYLDDFPALAYTGNQEGMSDTDGVLRRWKDIFTYAYHHQENGLYAMALHPQIIGHGHHMMMLSRLIEHIKGHDGVWFATCEEIASVWVDDEEDRQKMLRPDVRGVAPVPDDYGWPGK</sequence>
<dbReference type="PANTHER" id="PTHR47561:SF1">
    <property type="entry name" value="POLYSACCHARIDE DEACETYLASE FAMILY PROTEIN (AFU_ORTHOLOGUE AFUA_6G05030)"/>
    <property type="match status" value="1"/>
</dbReference>
<name>A0A379W2W0_SALET</name>
<evidence type="ECO:0000313" key="2">
    <source>
        <dbReference type="Proteomes" id="UP000255509"/>
    </source>
</evidence>
<protein>
    <submittedName>
        <fullName evidence="1">Polysaccharide deacetylase domain protein</fullName>
    </submittedName>
</protein>
<dbReference type="EMBL" id="UGXS01000004">
    <property type="protein sequence ID" value="SUH13540.1"/>
    <property type="molecule type" value="Genomic_DNA"/>
</dbReference>
<proteinExistence type="predicted"/>
<gene>
    <name evidence="1" type="primary">SBOV31961</name>
    <name evidence="1" type="ORF">NCTC8258_01183</name>
</gene>
<dbReference type="InterPro" id="IPR011330">
    <property type="entry name" value="Glyco_hydro/deAcase_b/a-brl"/>
</dbReference>
<accession>A0A379W2W0</accession>
<reference evidence="1 2" key="1">
    <citation type="submission" date="2018-06" db="EMBL/GenBank/DDBJ databases">
        <authorList>
            <consortium name="Pathogen Informatics"/>
            <person name="Doyle S."/>
        </authorList>
    </citation>
    <scope>NUCLEOTIDE SEQUENCE [LARGE SCALE GENOMIC DNA]</scope>
    <source>
        <strain evidence="1 2">NCTC8258</strain>
    </source>
</reference>
<dbReference type="PANTHER" id="PTHR47561">
    <property type="entry name" value="POLYSACCHARIDE DEACETYLASE FAMILY PROTEIN (AFU_ORTHOLOGUE AFUA_6G05030)"/>
    <property type="match status" value="1"/>
</dbReference>
<evidence type="ECO:0000313" key="1">
    <source>
        <dbReference type="EMBL" id="SUH13540.1"/>
    </source>
</evidence>
<organism evidence="1 2">
    <name type="scientific">Salmonella enterica I</name>
    <dbReference type="NCBI Taxonomy" id="59201"/>
    <lineage>
        <taxon>Bacteria</taxon>
        <taxon>Pseudomonadati</taxon>
        <taxon>Pseudomonadota</taxon>
        <taxon>Gammaproteobacteria</taxon>
        <taxon>Enterobacterales</taxon>
        <taxon>Enterobacteriaceae</taxon>
        <taxon>Salmonella</taxon>
    </lineage>
</organism>